<organism evidence="2">
    <name type="scientific">Pyrenophora teres f. teres (strain 0-1)</name>
    <name type="common">Barley net blotch fungus</name>
    <name type="synonym">Drechslera teres f. teres</name>
    <dbReference type="NCBI Taxonomy" id="861557"/>
    <lineage>
        <taxon>Eukaryota</taxon>
        <taxon>Fungi</taxon>
        <taxon>Dikarya</taxon>
        <taxon>Ascomycota</taxon>
        <taxon>Pezizomycotina</taxon>
        <taxon>Dothideomycetes</taxon>
        <taxon>Pleosporomycetidae</taxon>
        <taxon>Pleosporales</taxon>
        <taxon>Pleosporineae</taxon>
        <taxon>Pleosporaceae</taxon>
        <taxon>Pyrenophora</taxon>
    </lineage>
</organism>
<sequence>MAVFVRAVMKILYDHLPETAPFVDDIIVAGPRDDYRGEEAFDSAEAIVLGKKSWWGVP</sequence>
<dbReference type="HOGENOM" id="CLU_2980197_0_0_1"/>
<dbReference type="EMBL" id="GL537285">
    <property type="protein sequence ID" value="EFQ86704.1"/>
    <property type="molecule type" value="Genomic_DNA"/>
</dbReference>
<reference evidence="1 2" key="1">
    <citation type="journal article" date="2010" name="Genome Biol.">
        <title>A first genome assembly of the barley fungal pathogen Pyrenophora teres f. teres.</title>
        <authorList>
            <person name="Ellwood S.R."/>
            <person name="Liu Z."/>
            <person name="Syme R.A."/>
            <person name="Lai Z."/>
            <person name="Hane J.K."/>
            <person name="Keiper F."/>
            <person name="Moffat C.S."/>
            <person name="Oliver R.P."/>
            <person name="Friesen T.L."/>
        </authorList>
    </citation>
    <scope>NUCLEOTIDE SEQUENCE [LARGE SCALE GENOMIC DNA]</scope>
    <source>
        <strain evidence="1 2">0-1</strain>
    </source>
</reference>
<proteinExistence type="predicted"/>
<name>E3S5P5_PYRTT</name>
<gene>
    <name evidence="1" type="ORF">PTT_17979</name>
</gene>
<keyword evidence="2" id="KW-1185">Reference proteome</keyword>
<evidence type="ECO:0000313" key="2">
    <source>
        <dbReference type="Proteomes" id="UP000001067"/>
    </source>
</evidence>
<dbReference type="Proteomes" id="UP000001067">
    <property type="component" value="Unassembled WGS sequence"/>
</dbReference>
<dbReference type="KEGG" id="pte:PTT_17979"/>
<dbReference type="AlphaFoldDB" id="E3S5P5"/>
<accession>E3S5P5</accession>
<protein>
    <submittedName>
        <fullName evidence="1">Uncharacterized protein</fullName>
    </submittedName>
</protein>
<dbReference type="OrthoDB" id="10511186at2759"/>
<evidence type="ECO:0000313" key="1">
    <source>
        <dbReference type="EMBL" id="EFQ86704.1"/>
    </source>
</evidence>